<proteinExistence type="predicted"/>
<dbReference type="InterPro" id="IPR013211">
    <property type="entry name" value="LVIVD"/>
</dbReference>
<name>A0A4V2JA01_9FLAO</name>
<sequence>MKPVLIIFSLLLCVTFFSCDDDSNSELVIVATPEIMSKSDFRKSVEIKGAQPIAEPGKIYIYNNYIFVGDVNKGVHIIDNTNPASPQPLSYIEIPGNEDISVKNNYLYADSATDLVVFDISEINNVKQVERLEDVFEIYNYQIPLEAEYTDFGTFNYETDIIVGWNVKRELREKVNEDSRVWGVAEVFVNDAAAPSNVGVGGSLARFQIINNYLYTVGQYSMSIFNIQNLSNPVLETTQNAGWNIETMFSADGYLYLGSTNGMYIYDLKTPSSPEYVSEFTHWEGCDPVVVDGDYAYLTLRGGNMCGQDESVLEVIDISDKSNPTLAKRYTLENPYGLGVKDDMLYVCDGTAGLKLFKRNTPVELDLVKTLKEAQATDVIPLENSLIMIGENTLYQYEYMVNNVALISAYSLN</sequence>
<evidence type="ECO:0000313" key="2">
    <source>
        <dbReference type="EMBL" id="TBN02733.1"/>
    </source>
</evidence>
<dbReference type="Proteomes" id="UP000291142">
    <property type="component" value="Unassembled WGS sequence"/>
</dbReference>
<dbReference type="AlphaFoldDB" id="A0A4V2JA01"/>
<feature type="signal peptide" evidence="1">
    <location>
        <begin position="1"/>
        <end position="20"/>
    </location>
</feature>
<accession>A0A4V2JA01</accession>
<keyword evidence="3" id="KW-1185">Reference proteome</keyword>
<dbReference type="RefSeq" id="WP_130964686.1">
    <property type="nucleotide sequence ID" value="NZ_SIRT01000009.1"/>
</dbReference>
<comment type="caution">
    <text evidence="2">The sequence shown here is derived from an EMBL/GenBank/DDBJ whole genome shotgun (WGS) entry which is preliminary data.</text>
</comment>
<evidence type="ECO:0000313" key="3">
    <source>
        <dbReference type="Proteomes" id="UP000291142"/>
    </source>
</evidence>
<keyword evidence="1" id="KW-0732">Signal</keyword>
<evidence type="ECO:0000256" key="1">
    <source>
        <dbReference type="SAM" id="SignalP"/>
    </source>
</evidence>
<dbReference type="EMBL" id="SIRT01000009">
    <property type="protein sequence ID" value="TBN02733.1"/>
    <property type="molecule type" value="Genomic_DNA"/>
</dbReference>
<protein>
    <recommendedName>
        <fullName evidence="4">LVIVD repeat-containing protein</fullName>
    </recommendedName>
</protein>
<dbReference type="PROSITE" id="PS51257">
    <property type="entry name" value="PROKAR_LIPOPROTEIN"/>
    <property type="match status" value="1"/>
</dbReference>
<dbReference type="SUPFAM" id="SSF75011">
    <property type="entry name" value="3-carboxy-cis,cis-mucoante lactonizing enzyme"/>
    <property type="match status" value="1"/>
</dbReference>
<reference evidence="2 3" key="1">
    <citation type="submission" date="2019-02" db="EMBL/GenBank/DDBJ databases">
        <title>Hyunsoonleella sp., isolated from marine sediment.</title>
        <authorList>
            <person name="Liu B.-T."/>
        </authorList>
    </citation>
    <scope>NUCLEOTIDE SEQUENCE [LARGE SCALE GENOMIC DNA]</scope>
    <source>
        <strain evidence="2 3">T58</strain>
    </source>
</reference>
<organism evidence="2 3">
    <name type="scientific">Hyunsoonleella flava</name>
    <dbReference type="NCBI Taxonomy" id="2527939"/>
    <lineage>
        <taxon>Bacteria</taxon>
        <taxon>Pseudomonadati</taxon>
        <taxon>Bacteroidota</taxon>
        <taxon>Flavobacteriia</taxon>
        <taxon>Flavobacteriales</taxon>
        <taxon>Flavobacteriaceae</taxon>
    </lineage>
</organism>
<dbReference type="Pfam" id="PF08309">
    <property type="entry name" value="LVIVD"/>
    <property type="match status" value="3"/>
</dbReference>
<feature type="chain" id="PRO_5020200629" description="LVIVD repeat-containing protein" evidence="1">
    <location>
        <begin position="21"/>
        <end position="413"/>
    </location>
</feature>
<dbReference type="OrthoDB" id="1521841at2"/>
<gene>
    <name evidence="2" type="ORF">EYD45_11450</name>
</gene>
<evidence type="ECO:0008006" key="4">
    <source>
        <dbReference type="Google" id="ProtNLM"/>
    </source>
</evidence>